<comment type="similarity">
    <text evidence="5">Belongs to the 4-toluene sulfonate uptake permease (TSUP) (TC 2.A.102) family.</text>
</comment>
<keyword evidence="5" id="KW-1003">Cell membrane</keyword>
<name>D7BB17_ALLS1</name>
<dbReference type="Proteomes" id="UP000001916">
    <property type="component" value="Chromosome"/>
</dbReference>
<proteinExistence type="inferred from homology"/>
<evidence type="ECO:0000256" key="1">
    <source>
        <dbReference type="ARBA" id="ARBA00004141"/>
    </source>
</evidence>
<evidence type="ECO:0000256" key="2">
    <source>
        <dbReference type="ARBA" id="ARBA00022692"/>
    </source>
</evidence>
<dbReference type="AlphaFoldDB" id="D7BB17"/>
<dbReference type="PANTHER" id="PTHR43701">
    <property type="entry name" value="MEMBRANE TRANSPORTER PROTEIN MJ0441-RELATED"/>
    <property type="match status" value="1"/>
</dbReference>
<dbReference type="EMBL" id="CP002042">
    <property type="protein sequence ID" value="ADH64391.1"/>
    <property type="molecule type" value="Genomic_DNA"/>
</dbReference>
<feature type="transmembrane region" description="Helical" evidence="5">
    <location>
        <begin position="139"/>
        <end position="167"/>
    </location>
</feature>
<evidence type="ECO:0000313" key="6">
    <source>
        <dbReference type="EMBL" id="ADH64391.1"/>
    </source>
</evidence>
<keyword evidence="7" id="KW-1185">Reference proteome</keyword>
<evidence type="ECO:0000256" key="5">
    <source>
        <dbReference type="RuleBase" id="RU363041"/>
    </source>
</evidence>
<dbReference type="HOGENOM" id="CLU_045498_5_1_0"/>
<organism evidence="6 7">
    <name type="scientific">Allomeiothermus silvanus (strain ATCC 700542 / DSM 9946 / NBRC 106475 / NCIMB 13440 / VI-R2)</name>
    <name type="common">Thermus silvanus</name>
    <dbReference type="NCBI Taxonomy" id="526227"/>
    <lineage>
        <taxon>Bacteria</taxon>
        <taxon>Thermotogati</taxon>
        <taxon>Deinococcota</taxon>
        <taxon>Deinococci</taxon>
        <taxon>Thermales</taxon>
        <taxon>Thermaceae</taxon>
        <taxon>Allomeiothermus</taxon>
    </lineage>
</organism>
<dbReference type="eggNOG" id="COG0730">
    <property type="taxonomic scope" value="Bacteria"/>
</dbReference>
<dbReference type="KEGG" id="msv:Mesil_2541"/>
<dbReference type="InterPro" id="IPR051598">
    <property type="entry name" value="TSUP/Inactive_protease-like"/>
</dbReference>
<feature type="transmembrane region" description="Helical" evidence="5">
    <location>
        <begin position="69"/>
        <end position="90"/>
    </location>
</feature>
<reference evidence="6 7" key="1">
    <citation type="journal article" date="2010" name="Stand. Genomic Sci.">
        <title>Complete genome sequence of Meiothermus silvanus type strain (VI-R2).</title>
        <authorList>
            <person name="Sikorski J."/>
            <person name="Tindall B.J."/>
            <person name="Lowry S."/>
            <person name="Lucas S."/>
            <person name="Nolan M."/>
            <person name="Copeland A."/>
            <person name="Glavina Del Rio T."/>
            <person name="Tice H."/>
            <person name="Cheng J.F."/>
            <person name="Han C."/>
            <person name="Pitluck S."/>
            <person name="Liolios K."/>
            <person name="Ivanova N."/>
            <person name="Mavromatis K."/>
            <person name="Mikhailova N."/>
            <person name="Pati A."/>
            <person name="Goodwin L."/>
            <person name="Chen A."/>
            <person name="Palaniappan K."/>
            <person name="Land M."/>
            <person name="Hauser L."/>
            <person name="Chang Y.J."/>
            <person name="Jeffries C.D."/>
            <person name="Rohde M."/>
            <person name="Goker M."/>
            <person name="Woyke T."/>
            <person name="Bristow J."/>
            <person name="Eisen J.A."/>
            <person name="Markowitz V."/>
            <person name="Hugenholtz P."/>
            <person name="Kyrpides N.C."/>
            <person name="Klenk H.P."/>
            <person name="Lapidus A."/>
        </authorList>
    </citation>
    <scope>NUCLEOTIDE SEQUENCE [LARGE SCALE GENOMIC DNA]</scope>
    <source>
        <strain evidence="7">ATCC 700542 / DSM 9946 / VI-R2</strain>
    </source>
</reference>
<dbReference type="GO" id="GO:0005886">
    <property type="term" value="C:plasma membrane"/>
    <property type="evidence" value="ECO:0007669"/>
    <property type="project" value="UniProtKB-SubCell"/>
</dbReference>
<dbReference type="PANTHER" id="PTHR43701:SF2">
    <property type="entry name" value="MEMBRANE TRANSPORTER PROTEIN YJNA-RELATED"/>
    <property type="match status" value="1"/>
</dbReference>
<protein>
    <recommendedName>
        <fullName evidence="5">Probable membrane transporter protein</fullName>
    </recommendedName>
</protein>
<accession>D7BB17</accession>
<feature type="transmembrane region" description="Helical" evidence="5">
    <location>
        <begin position="6"/>
        <end position="32"/>
    </location>
</feature>
<dbReference type="RefSeq" id="WP_013158932.1">
    <property type="nucleotide sequence ID" value="NC_014212.1"/>
</dbReference>
<keyword evidence="2 5" id="KW-0812">Transmembrane</keyword>
<comment type="subcellular location">
    <subcellularLocation>
        <location evidence="5">Cell membrane</location>
        <topology evidence="5">Multi-pass membrane protein</topology>
    </subcellularLocation>
    <subcellularLocation>
        <location evidence="1">Membrane</location>
        <topology evidence="1">Multi-pass membrane protein</topology>
    </subcellularLocation>
</comment>
<sequence length="258" mass="26857">MNLPSLWIGLLSGIFGGLVGLGGGVIAVPLMVSFLKLSQHRATATSLVAVVFSGLTGAFTYATQGAVDWVAALFIIPTAMIGARAGALFANQLSEWRLKRIFGWYLVAVALLLILKPYIPHVGEPVQGWLRVLPMGTAGVLAGFASGLLGVGGGTIIVPILVLLAGLEQHVAQGTSLLAMIPSALVGSYTHYKHGNLAQEVVAGLVIGIIGGAFAGGLVANQLPEFWLRVIFAAVLIWTATRNLRGKPKPLEAHGSKP</sequence>
<feature type="transmembrane region" description="Helical" evidence="5">
    <location>
        <begin position="201"/>
        <end position="220"/>
    </location>
</feature>
<keyword evidence="4 5" id="KW-0472">Membrane</keyword>
<gene>
    <name evidence="6" type="ordered locus">Mesil_2541</name>
</gene>
<dbReference type="Pfam" id="PF01925">
    <property type="entry name" value="TauE"/>
    <property type="match status" value="1"/>
</dbReference>
<feature type="transmembrane region" description="Helical" evidence="5">
    <location>
        <begin position="102"/>
        <end position="119"/>
    </location>
</feature>
<evidence type="ECO:0000256" key="3">
    <source>
        <dbReference type="ARBA" id="ARBA00022989"/>
    </source>
</evidence>
<evidence type="ECO:0000313" key="7">
    <source>
        <dbReference type="Proteomes" id="UP000001916"/>
    </source>
</evidence>
<dbReference type="InterPro" id="IPR002781">
    <property type="entry name" value="TM_pro_TauE-like"/>
</dbReference>
<feature type="transmembrane region" description="Helical" evidence="5">
    <location>
        <begin position="44"/>
        <end position="63"/>
    </location>
</feature>
<dbReference type="OrthoDB" id="25340at2"/>
<evidence type="ECO:0000256" key="4">
    <source>
        <dbReference type="ARBA" id="ARBA00023136"/>
    </source>
</evidence>
<dbReference type="STRING" id="526227.Mesil_2541"/>
<keyword evidence="3 5" id="KW-1133">Transmembrane helix</keyword>